<evidence type="ECO:0000259" key="2">
    <source>
        <dbReference type="Pfam" id="PF00535"/>
    </source>
</evidence>
<keyword evidence="1" id="KW-0472">Membrane</keyword>
<dbReference type="InterPro" id="IPR029044">
    <property type="entry name" value="Nucleotide-diphossugar_trans"/>
</dbReference>
<comment type="caution">
    <text evidence="3">The sequence shown here is derived from an EMBL/GenBank/DDBJ whole genome shotgun (WGS) entry which is preliminary data.</text>
</comment>
<name>A0A0G1S3W7_9BACT</name>
<dbReference type="AlphaFoldDB" id="A0A0G1S3W7"/>
<dbReference type="Gene3D" id="3.90.550.10">
    <property type="entry name" value="Spore Coat Polysaccharide Biosynthesis Protein SpsA, Chain A"/>
    <property type="match status" value="1"/>
</dbReference>
<feature type="domain" description="Glycosyltransferase 2-like" evidence="2">
    <location>
        <begin position="7"/>
        <end position="146"/>
    </location>
</feature>
<evidence type="ECO:0000313" key="3">
    <source>
        <dbReference type="EMBL" id="KKU64072.1"/>
    </source>
</evidence>
<evidence type="ECO:0000256" key="1">
    <source>
        <dbReference type="SAM" id="Phobius"/>
    </source>
</evidence>
<dbReference type="EMBL" id="LCNV01000013">
    <property type="protein sequence ID" value="KKU64072.1"/>
    <property type="molecule type" value="Genomic_DNA"/>
</dbReference>
<gene>
    <name evidence="3" type="ORF">UX87_C0013G0024</name>
</gene>
<dbReference type="Proteomes" id="UP000034364">
    <property type="component" value="Unassembled WGS sequence"/>
</dbReference>
<accession>A0A0G1S3W7</accession>
<keyword evidence="1" id="KW-1133">Transmembrane helix</keyword>
<feature type="transmembrane region" description="Helical" evidence="1">
    <location>
        <begin position="281"/>
        <end position="304"/>
    </location>
</feature>
<dbReference type="SUPFAM" id="SSF53448">
    <property type="entry name" value="Nucleotide-diphospho-sugar transferases"/>
    <property type="match status" value="1"/>
</dbReference>
<organism evidence="3 4">
    <name type="scientific">Candidatus Amesbacteria bacterium GW2011_GWA1_47_16</name>
    <dbReference type="NCBI Taxonomy" id="1618353"/>
    <lineage>
        <taxon>Bacteria</taxon>
        <taxon>Candidatus Amesiibacteriota</taxon>
    </lineage>
</organism>
<protein>
    <recommendedName>
        <fullName evidence="2">Glycosyltransferase 2-like domain-containing protein</fullName>
    </recommendedName>
</protein>
<dbReference type="PANTHER" id="PTHR43685">
    <property type="entry name" value="GLYCOSYLTRANSFERASE"/>
    <property type="match status" value="1"/>
</dbReference>
<dbReference type="Pfam" id="PF00535">
    <property type="entry name" value="Glycos_transf_2"/>
    <property type="match status" value="1"/>
</dbReference>
<feature type="transmembrane region" description="Helical" evidence="1">
    <location>
        <begin position="255"/>
        <end position="274"/>
    </location>
</feature>
<dbReference type="InterPro" id="IPR050834">
    <property type="entry name" value="Glycosyltransf_2"/>
</dbReference>
<keyword evidence="1" id="KW-0812">Transmembrane</keyword>
<dbReference type="InterPro" id="IPR001173">
    <property type="entry name" value="Glyco_trans_2-like"/>
</dbReference>
<reference evidence="3 4" key="1">
    <citation type="journal article" date="2015" name="Nature">
        <title>rRNA introns, odd ribosomes, and small enigmatic genomes across a large radiation of phyla.</title>
        <authorList>
            <person name="Brown C.T."/>
            <person name="Hug L.A."/>
            <person name="Thomas B.C."/>
            <person name="Sharon I."/>
            <person name="Castelle C.J."/>
            <person name="Singh A."/>
            <person name="Wilkins M.J."/>
            <person name="Williams K.H."/>
            <person name="Banfield J.F."/>
        </authorList>
    </citation>
    <scope>NUCLEOTIDE SEQUENCE [LARGE SCALE GENOMIC DNA]</scope>
</reference>
<proteinExistence type="predicted"/>
<dbReference type="PANTHER" id="PTHR43685:SF3">
    <property type="entry name" value="SLR2126 PROTEIN"/>
    <property type="match status" value="1"/>
</dbReference>
<sequence>MSPNTAVVVTVFNEENTVADLVRSLRTQSLLPAEAVIVDGGSSDDTWKVLQDLAHSWIKLRVYRVAGNRSVGRNYGVSKTSSPIFAFTDAGCLPERDWLEKLTQPFSDSKVNVVSGYYKGEARTPFQQALIPYVLVMPDKARKGEFYPATRSMALRRSVWKRSGGFDVSLAHNEDYAFAHKLKALGYDFYFKKEAVVVWIPRQNLGQATWMFLRFAVGDIQAGIIRPQVKKLFIRYLIFAYMISLSFYWPFLRPALLVMTIVYLIWSIVKNFRYVHGIKPLFWLPVLQITADFSIIFGSVLGFLSRGFK</sequence>
<evidence type="ECO:0000313" key="4">
    <source>
        <dbReference type="Proteomes" id="UP000034364"/>
    </source>
</evidence>